<dbReference type="Proteomes" id="UP000821845">
    <property type="component" value="Chromosome 6"/>
</dbReference>
<gene>
    <name evidence="1" type="ORF">HPB50_022481</name>
</gene>
<evidence type="ECO:0000313" key="2">
    <source>
        <dbReference type="Proteomes" id="UP000821845"/>
    </source>
</evidence>
<name>A0ACB7S4J9_HYAAI</name>
<organism evidence="1 2">
    <name type="scientific">Hyalomma asiaticum</name>
    <name type="common">Tick</name>
    <dbReference type="NCBI Taxonomy" id="266040"/>
    <lineage>
        <taxon>Eukaryota</taxon>
        <taxon>Metazoa</taxon>
        <taxon>Ecdysozoa</taxon>
        <taxon>Arthropoda</taxon>
        <taxon>Chelicerata</taxon>
        <taxon>Arachnida</taxon>
        <taxon>Acari</taxon>
        <taxon>Parasitiformes</taxon>
        <taxon>Ixodida</taxon>
        <taxon>Ixodoidea</taxon>
        <taxon>Ixodidae</taxon>
        <taxon>Hyalomminae</taxon>
        <taxon>Hyalomma</taxon>
    </lineage>
</organism>
<keyword evidence="2" id="KW-1185">Reference proteome</keyword>
<protein>
    <submittedName>
        <fullName evidence="1">Uncharacterized protein</fullName>
    </submittedName>
</protein>
<accession>A0ACB7S4J9</accession>
<dbReference type="EMBL" id="CM023486">
    <property type="protein sequence ID" value="KAH6929022.1"/>
    <property type="molecule type" value="Genomic_DNA"/>
</dbReference>
<comment type="caution">
    <text evidence="1">The sequence shown here is derived from an EMBL/GenBank/DDBJ whole genome shotgun (WGS) entry which is preliminary data.</text>
</comment>
<proteinExistence type="predicted"/>
<reference evidence="1" key="1">
    <citation type="submission" date="2020-05" db="EMBL/GenBank/DDBJ databases">
        <title>Large-scale comparative analyses of tick genomes elucidate their genetic diversity and vector capacities.</title>
        <authorList>
            <person name="Jia N."/>
            <person name="Wang J."/>
            <person name="Shi W."/>
            <person name="Du L."/>
            <person name="Sun Y."/>
            <person name="Zhan W."/>
            <person name="Jiang J."/>
            <person name="Wang Q."/>
            <person name="Zhang B."/>
            <person name="Ji P."/>
            <person name="Sakyi L.B."/>
            <person name="Cui X."/>
            <person name="Yuan T."/>
            <person name="Jiang B."/>
            <person name="Yang W."/>
            <person name="Lam T.T.-Y."/>
            <person name="Chang Q."/>
            <person name="Ding S."/>
            <person name="Wang X."/>
            <person name="Zhu J."/>
            <person name="Ruan X."/>
            <person name="Zhao L."/>
            <person name="Wei J."/>
            <person name="Que T."/>
            <person name="Du C."/>
            <person name="Cheng J."/>
            <person name="Dai P."/>
            <person name="Han X."/>
            <person name="Huang E."/>
            <person name="Gao Y."/>
            <person name="Liu J."/>
            <person name="Shao H."/>
            <person name="Ye R."/>
            <person name="Li L."/>
            <person name="Wei W."/>
            <person name="Wang X."/>
            <person name="Wang C."/>
            <person name="Yang T."/>
            <person name="Huo Q."/>
            <person name="Li W."/>
            <person name="Guo W."/>
            <person name="Chen H."/>
            <person name="Zhou L."/>
            <person name="Ni X."/>
            <person name="Tian J."/>
            <person name="Zhou Y."/>
            <person name="Sheng Y."/>
            <person name="Liu T."/>
            <person name="Pan Y."/>
            <person name="Xia L."/>
            <person name="Li J."/>
            <person name="Zhao F."/>
            <person name="Cao W."/>
        </authorList>
    </citation>
    <scope>NUCLEOTIDE SEQUENCE</scope>
    <source>
        <strain evidence="1">Hyas-2018</strain>
    </source>
</reference>
<evidence type="ECO:0000313" key="1">
    <source>
        <dbReference type="EMBL" id="KAH6929022.1"/>
    </source>
</evidence>
<sequence>MNPEKAAHHRRSSRPHTDEPDTRATTASQTTGGNKRETVPDHSTSAAQVERTTPASSRLAHKAHSHDDRQHESAGSADAERHSLRIRYPTPSKPPSTTKSSRHQRRGSRAAPSASSRTNEPHKQPGPVHDRHTTNVQGHAGHHRLLDRGAGGGTDVADDRAPQATRADKTDELLGAQSSLDVVANVVTTLATAVAELSGLRKREHQVERSSTDASPSAVKNTSDQQAQSSQKQERLRTPPLPSRSAEDRKQKSVSLSQRPNPSAAKALEQPAKPPRRTTSAGAAAEEACSAVSSGGVWSAAEEKQKTMSATSPTSKAYKEVATILTMSPLKYPGTRRDDRVVKSFVGAAVSIIVAACVLGVIGFFVLAQRRGQETKGYCDTEGCAYHALTLTYKLNQSIQPCEDFAAYACSAWAPSGKYSEHAKSPIDGILYSRFIGFREMLAKGTQQLSAGEKARSMHDSCIDTGVAAVANIDEFRQLMHAMGLSWPDPPSPDSNALGILLSLSFRWQIPLWLVVNVPALQNTTTYRLIVRAGDYIPLLKNQHASVTSGDGYATYWTGFYNALRTSTSVPLSVPKIKHVAVTEGSILTHLYKAFAAKQKIPAILPLDSIGNFTPPLSSSEWQEQFIRAVAFRSEIVAKDRIAVSDMGFLGALGGLFANFTHHRLLTQLSWLFVQVYAPLSDPKLQTVRYGDTWKTDMYRPILCAHHVESSMKMLVFALDYVASFTEQDTRVVNVGFTSLIDAASRMINRSQWLDDESKRRAADKIASVKAFLWPSKPWIRNEFLGSLYHDYPSDEETFGDYWIKARLAMAEHNRTAEFEATLNLPDNIPPPIFGYDYITNSVEIPIGIVNRPLFYSDGNKAMFYGGLGFLMALQVVAALDDVGITWDSEGKKVESIITSDSSKKAFREKGGCLEDEGIESIFPEVPALEIAYDALQSAIRSDPNEKPALEGLTPEKVFFMTLCYTGCVTPDAKNLVVADCRKVVRNSPAFQVAFGCSRGAKMNPQRKCSFFA</sequence>